<dbReference type="RefSeq" id="WP_013562279.1">
    <property type="nucleotide sequence ID" value="NC_014961.1"/>
</dbReference>
<evidence type="ECO:0000313" key="5">
    <source>
        <dbReference type="Proteomes" id="UP000001068"/>
    </source>
</evidence>
<dbReference type="PROSITE" id="PS00211">
    <property type="entry name" value="ABC_TRANSPORTER_1"/>
    <property type="match status" value="1"/>
</dbReference>
<dbReference type="Pfam" id="PF00005">
    <property type="entry name" value="ABC_tran"/>
    <property type="match status" value="1"/>
</dbReference>
<dbReference type="SMART" id="SM00382">
    <property type="entry name" value="AAA"/>
    <property type="match status" value="1"/>
</dbReference>
<feature type="domain" description="ABC transporter" evidence="3">
    <location>
        <begin position="4"/>
        <end position="233"/>
    </location>
</feature>
<dbReference type="eggNOG" id="arCOG00194">
    <property type="taxonomic scope" value="Archaea"/>
</dbReference>
<keyword evidence="2" id="KW-0067">ATP-binding</keyword>
<dbReference type="STRING" id="765177.Desmu_0752"/>
<sequence length="242" mass="27057">MSAVEVVDVHKVYDDETYAVRGVSFTVRPGEIYGLIGPNGAGKTTLLRIIAGIVKPTRGTVKVYGRDPYREFEETRRLIGYLPEEANTYQRLTGLEHLLFYARLYGGDVESMVEYGARITGLGDRLHDEAGTYSHGMKRRLLLGAVLMRKPMLAILDEPTSGLDVHASVSVRRTIRQYVAETGSTVILSSHNMLEIEYLCDRVGLISKGRIVAEGEPRRLVEEFNASNLEEVFTMLVSEDEE</sequence>
<dbReference type="Gene3D" id="3.40.50.300">
    <property type="entry name" value="P-loop containing nucleotide triphosphate hydrolases"/>
    <property type="match status" value="1"/>
</dbReference>
<dbReference type="InterPro" id="IPR003593">
    <property type="entry name" value="AAA+_ATPase"/>
</dbReference>
<name>E8R981_DESM0</name>
<dbReference type="GO" id="GO:0016887">
    <property type="term" value="F:ATP hydrolysis activity"/>
    <property type="evidence" value="ECO:0007669"/>
    <property type="project" value="InterPro"/>
</dbReference>
<dbReference type="OrthoDB" id="87732at2157"/>
<dbReference type="GeneID" id="10153447"/>
<reference evidence="5" key="1">
    <citation type="submission" date="2010-11" db="EMBL/GenBank/DDBJ databases">
        <title>The complete genome of Desulfurococcus mucosus DSM 2162.</title>
        <authorList>
            <consortium name="US DOE Joint Genome Institute (JGI-PGF)"/>
            <person name="Lucas S."/>
            <person name="Copeland A."/>
            <person name="Lapidus A."/>
            <person name="Bruce D."/>
            <person name="Goodwin L."/>
            <person name="Pitluck S."/>
            <person name="Kyrpides N."/>
            <person name="Mavromatis K."/>
            <person name="Pagani I."/>
            <person name="Ivanova N."/>
            <person name="Ovchinnikova G."/>
            <person name="Chertkov O."/>
            <person name="Held B."/>
            <person name="Brettin T."/>
            <person name="Detter J.C."/>
            <person name="Tapia R."/>
            <person name="Han C."/>
            <person name="Land M."/>
            <person name="Hauser L."/>
            <person name="Markowitz V."/>
            <person name="Cheng J.-F."/>
            <person name="Hugenholtz P."/>
            <person name="Woyke T."/>
            <person name="Wu D."/>
            <person name="Wirth R."/>
            <person name="Bilek Y."/>
            <person name="Hader T."/>
            <person name="Klenk H.-P."/>
            <person name="Eisen J.A."/>
        </authorList>
    </citation>
    <scope>NUCLEOTIDE SEQUENCE [LARGE SCALE GENOMIC DNA]</scope>
    <source>
        <strain evidence="5">ATCC 35584 / DSM 2162 / JCM 9187 / O7/1</strain>
    </source>
</reference>
<organism evidence="4 5">
    <name type="scientific">Desulfurococcus mucosus (strain ATCC 35584 / DSM 2162 / JCM 9187 / O7/1)</name>
    <dbReference type="NCBI Taxonomy" id="765177"/>
    <lineage>
        <taxon>Archaea</taxon>
        <taxon>Thermoproteota</taxon>
        <taxon>Thermoprotei</taxon>
        <taxon>Desulfurococcales</taxon>
        <taxon>Desulfurococcaceae</taxon>
        <taxon>Desulfurococcus</taxon>
    </lineage>
</organism>
<proteinExistence type="predicted"/>
<evidence type="ECO:0000256" key="1">
    <source>
        <dbReference type="ARBA" id="ARBA00022741"/>
    </source>
</evidence>
<accession>E8R981</accession>
<dbReference type="InterPro" id="IPR027417">
    <property type="entry name" value="P-loop_NTPase"/>
</dbReference>
<dbReference type="PANTHER" id="PTHR43613">
    <property type="entry name" value="ABC TRANSPORTER, ATP-BINDING PROTEIN"/>
    <property type="match status" value="1"/>
</dbReference>
<evidence type="ECO:0000259" key="3">
    <source>
        <dbReference type="PROSITE" id="PS50893"/>
    </source>
</evidence>
<dbReference type="KEGG" id="dmu:Desmu_0752"/>
<dbReference type="PANTHER" id="PTHR43613:SF1">
    <property type="entry name" value="ABC TRANSPORTER, ATP-BINDING PROTEIN"/>
    <property type="match status" value="1"/>
</dbReference>
<evidence type="ECO:0000256" key="2">
    <source>
        <dbReference type="ARBA" id="ARBA00022840"/>
    </source>
</evidence>
<dbReference type="CDD" id="cd03230">
    <property type="entry name" value="ABC_DR_subfamily_A"/>
    <property type="match status" value="1"/>
</dbReference>
<dbReference type="GO" id="GO:0005524">
    <property type="term" value="F:ATP binding"/>
    <property type="evidence" value="ECO:0007669"/>
    <property type="project" value="UniProtKB-KW"/>
</dbReference>
<dbReference type="InterPro" id="IPR017871">
    <property type="entry name" value="ABC_transporter-like_CS"/>
</dbReference>
<keyword evidence="5" id="KW-1185">Reference proteome</keyword>
<dbReference type="InterPro" id="IPR003439">
    <property type="entry name" value="ABC_transporter-like_ATP-bd"/>
</dbReference>
<dbReference type="HOGENOM" id="CLU_000604_1_2_2"/>
<dbReference type="AlphaFoldDB" id="E8R981"/>
<evidence type="ECO:0000313" key="4">
    <source>
        <dbReference type="EMBL" id="ADV65057.1"/>
    </source>
</evidence>
<reference evidence="4 5" key="2">
    <citation type="journal article" date="2011" name="Stand. Genomic Sci.">
        <title>Complete genome sequence of Desulfurococcus mucosus type strain (O7/1).</title>
        <authorList>
            <person name="Wirth R."/>
            <person name="Chertkov O."/>
            <person name="Held B."/>
            <person name="Lapidus A."/>
            <person name="Nolan M."/>
            <person name="Lucas S."/>
            <person name="Hammon N."/>
            <person name="Deshpande S."/>
            <person name="Cheng J.F."/>
            <person name="Tapia R."/>
            <person name="Han C."/>
            <person name="Goodwin L."/>
            <person name="Pitluck S."/>
            <person name="Liolios K."/>
            <person name="Ioanna P."/>
            <person name="Ivanova N."/>
            <person name="Mavromatis K."/>
            <person name="Mikhailova N."/>
            <person name="Pati A."/>
            <person name="Chen A."/>
            <person name="Palaniappan K."/>
            <person name="Land M."/>
            <person name="Hauser L."/>
            <person name="Chang Y.J."/>
            <person name="Jeffries C.D."/>
            <person name="Bilek Y."/>
            <person name="Hader T."/>
            <person name="Rohde M."/>
            <person name="Spring S."/>
            <person name="Sikorski J."/>
            <person name="Goker M."/>
            <person name="Woyke T."/>
            <person name="Bristow J."/>
            <person name="Eisen J.A."/>
            <person name="Markowitz V."/>
            <person name="Hugenholtz P."/>
            <person name="Kyrpides N.C."/>
            <person name="Klenk H.P."/>
        </authorList>
    </citation>
    <scope>NUCLEOTIDE SEQUENCE [LARGE SCALE GENOMIC DNA]</scope>
    <source>
        <strain evidence="5">ATCC 35584 / DSM 2162 / JCM 9187 / O7/1</strain>
    </source>
</reference>
<dbReference type="Proteomes" id="UP000001068">
    <property type="component" value="Chromosome"/>
</dbReference>
<dbReference type="EMBL" id="CP002363">
    <property type="protein sequence ID" value="ADV65057.1"/>
    <property type="molecule type" value="Genomic_DNA"/>
</dbReference>
<dbReference type="SUPFAM" id="SSF52540">
    <property type="entry name" value="P-loop containing nucleoside triphosphate hydrolases"/>
    <property type="match status" value="1"/>
</dbReference>
<dbReference type="PROSITE" id="PS50893">
    <property type="entry name" value="ABC_TRANSPORTER_2"/>
    <property type="match status" value="1"/>
</dbReference>
<gene>
    <name evidence="4" type="ordered locus">Desmu_0752</name>
</gene>
<keyword evidence="1" id="KW-0547">Nucleotide-binding</keyword>
<protein>
    <submittedName>
        <fullName evidence="4">ABC transporter related protein</fullName>
    </submittedName>
</protein>